<gene>
    <name evidence="4" type="ORF">SAMN02745975_02103</name>
</gene>
<evidence type="ECO:0000256" key="3">
    <source>
        <dbReference type="SAM" id="Phobius"/>
    </source>
</evidence>
<dbReference type="Gene3D" id="3.40.50.10680">
    <property type="entry name" value="CofD-like domains"/>
    <property type="match status" value="1"/>
</dbReference>
<evidence type="ECO:0000313" key="4">
    <source>
        <dbReference type="EMBL" id="SHJ44269.1"/>
    </source>
</evidence>
<keyword evidence="3" id="KW-0472">Membrane</keyword>
<feature type="transmembrane region" description="Helical" evidence="3">
    <location>
        <begin position="44"/>
        <end position="63"/>
    </location>
</feature>
<dbReference type="InterPro" id="IPR002882">
    <property type="entry name" value="CofD"/>
</dbReference>
<dbReference type="PANTHER" id="PTHR30135">
    <property type="entry name" value="UNCHARACTERIZED PROTEIN YVCK-RELATED"/>
    <property type="match status" value="1"/>
</dbReference>
<comment type="function">
    <text evidence="2">Required for morphogenesis under gluconeogenic growth conditions.</text>
</comment>
<keyword evidence="3" id="KW-1133">Transmembrane helix</keyword>
<proteinExistence type="inferred from homology"/>
<dbReference type="RefSeq" id="WP_110941238.1">
    <property type="nucleotide sequence ID" value="NZ_FQZV01000025.1"/>
</dbReference>
<keyword evidence="3" id="KW-0812">Transmembrane</keyword>
<dbReference type="GO" id="GO:0008360">
    <property type="term" value="P:regulation of cell shape"/>
    <property type="evidence" value="ECO:0007669"/>
    <property type="project" value="UniProtKB-UniRule"/>
</dbReference>
<dbReference type="NCBIfam" id="TIGR01826">
    <property type="entry name" value="CofD_related"/>
    <property type="match status" value="1"/>
</dbReference>
<dbReference type="SUPFAM" id="SSF142338">
    <property type="entry name" value="CofD-like"/>
    <property type="match status" value="1"/>
</dbReference>
<dbReference type="Pfam" id="PF01933">
    <property type="entry name" value="CofD"/>
    <property type="match status" value="1"/>
</dbReference>
<feature type="transmembrane region" description="Helical" evidence="3">
    <location>
        <begin position="16"/>
        <end position="38"/>
    </location>
</feature>
<name>A0A1M6JC27_9FIRM</name>
<evidence type="ECO:0000313" key="5">
    <source>
        <dbReference type="Proteomes" id="UP000184536"/>
    </source>
</evidence>
<dbReference type="EMBL" id="FQZV01000025">
    <property type="protein sequence ID" value="SHJ44269.1"/>
    <property type="molecule type" value="Genomic_DNA"/>
</dbReference>
<reference evidence="5" key="1">
    <citation type="submission" date="2016-11" db="EMBL/GenBank/DDBJ databases">
        <authorList>
            <person name="Varghese N."/>
            <person name="Submissions S."/>
        </authorList>
    </citation>
    <scope>NUCLEOTIDE SEQUENCE [LARGE SCALE GENOMIC DNA]</scope>
    <source>
        <strain evidence="5">DSM 17957</strain>
    </source>
</reference>
<keyword evidence="1 2" id="KW-0963">Cytoplasm</keyword>
<dbReference type="AlphaFoldDB" id="A0A1M6JC27"/>
<dbReference type="PANTHER" id="PTHR30135:SF3">
    <property type="entry name" value="GLUCONEOGENESIS FACTOR-RELATED"/>
    <property type="match status" value="1"/>
</dbReference>
<dbReference type="HAMAP" id="MF_00973">
    <property type="entry name" value="Gluconeogen_factor"/>
    <property type="match status" value="1"/>
</dbReference>
<comment type="similarity">
    <text evidence="2">Belongs to the gluconeogenesis factor family.</text>
</comment>
<evidence type="ECO:0000256" key="1">
    <source>
        <dbReference type="ARBA" id="ARBA00022490"/>
    </source>
</evidence>
<dbReference type="OrthoDB" id="9783842at2"/>
<dbReference type="CDD" id="cd07187">
    <property type="entry name" value="YvcK_like"/>
    <property type="match status" value="1"/>
</dbReference>
<sequence length="445" mass="49457">MNLTDWLKPGLKIKRWIALGVMGIFLVSMGIYPIISYVLGEKTLSSHALGMLFLGSLFVGIAVKRGLLSVLNILDIPGEGTSYRSRIDKKLYDKRVLMRGPKVVVVGGGTGLSILLRGIKKYTLNITAIVTVADDGGGSGKLREDLGMLPPGDIRNCILALADTEPIMEQLLQYRFSEGSLKGQSFGNLLIAAMNGISDNFEEAIGKINDVLAVTGKVLPVTTEDIILYGKLKNGKVIKGESQIPVKAREYESEIDQVFIKPDHVKPLKEAIEAIKNADVVILGPGSLYTSVIPNLLVRDIAEAIRKTSAMRVYVANVMTQPGETDGYGVWKHLEAIEAHMKGQVIDYVFINNEAVPLEVLEKYEKDGATPVLLNQEDRDRIMKAGIRIQEGRFLEVKKQYIRHDTDRLSEQIIKLALEEKYATDKIRILDYYFFHDKLKKVSRN</sequence>
<accession>A0A1M6JC27</accession>
<dbReference type="InterPro" id="IPR038136">
    <property type="entry name" value="CofD-like_dom_sf"/>
</dbReference>
<protein>
    <recommendedName>
        <fullName evidence="2">Putative gluconeogenesis factor</fullName>
    </recommendedName>
</protein>
<dbReference type="InterPro" id="IPR010119">
    <property type="entry name" value="Gluconeogen_factor"/>
</dbReference>
<dbReference type="GO" id="GO:0043743">
    <property type="term" value="F:LPPG:FO 2-phospho-L-lactate transferase activity"/>
    <property type="evidence" value="ECO:0007669"/>
    <property type="project" value="InterPro"/>
</dbReference>
<dbReference type="GO" id="GO:0005737">
    <property type="term" value="C:cytoplasm"/>
    <property type="evidence" value="ECO:0007669"/>
    <property type="project" value="UniProtKB-SubCell"/>
</dbReference>
<comment type="subcellular location">
    <subcellularLocation>
        <location evidence="2">Cytoplasm</location>
    </subcellularLocation>
</comment>
<evidence type="ECO:0000256" key="2">
    <source>
        <dbReference type="HAMAP-Rule" id="MF_00973"/>
    </source>
</evidence>
<dbReference type="STRING" id="1121919.SAMN02745975_02103"/>
<dbReference type="Proteomes" id="UP000184536">
    <property type="component" value="Unassembled WGS sequence"/>
</dbReference>
<keyword evidence="5" id="KW-1185">Reference proteome</keyword>
<organism evidence="4 5">
    <name type="scientific">Geosporobacter subterraneus DSM 17957</name>
    <dbReference type="NCBI Taxonomy" id="1121919"/>
    <lineage>
        <taxon>Bacteria</taxon>
        <taxon>Bacillati</taxon>
        <taxon>Bacillota</taxon>
        <taxon>Clostridia</taxon>
        <taxon>Peptostreptococcales</taxon>
        <taxon>Thermotaleaceae</taxon>
        <taxon>Geosporobacter</taxon>
    </lineage>
</organism>